<keyword evidence="1" id="KW-0175">Coiled coil</keyword>
<keyword evidence="2" id="KW-0472">Membrane</keyword>
<dbReference type="InterPro" id="IPR002591">
    <property type="entry name" value="Phosphodiest/P_Trfase"/>
</dbReference>
<dbReference type="SUPFAM" id="SSF53649">
    <property type="entry name" value="Alkaline phosphatase-like"/>
    <property type="match status" value="1"/>
</dbReference>
<accession>A0A2U1S6D9</accession>
<name>A0A2U1S6D9_9EURY</name>
<keyword evidence="2" id="KW-0812">Transmembrane</keyword>
<evidence type="ECO:0000256" key="2">
    <source>
        <dbReference type="SAM" id="Phobius"/>
    </source>
</evidence>
<feature type="transmembrane region" description="Helical" evidence="2">
    <location>
        <begin position="285"/>
        <end position="306"/>
    </location>
</feature>
<keyword evidence="2" id="KW-1133">Transmembrane helix</keyword>
<evidence type="ECO:0000256" key="1">
    <source>
        <dbReference type="SAM" id="Coils"/>
    </source>
</evidence>
<reference evidence="3 4" key="1">
    <citation type="submission" date="2017-03" db="EMBL/GenBank/DDBJ databases">
        <title>Genome sequence of Methanobrevibacter wosei.</title>
        <authorList>
            <person name="Poehlein A."/>
            <person name="Seedorf H."/>
            <person name="Daniel R."/>
        </authorList>
    </citation>
    <scope>NUCLEOTIDE SEQUENCE [LARGE SCALE GENOMIC DNA]</scope>
    <source>
        <strain evidence="3 4">DSM 11979</strain>
    </source>
</reference>
<feature type="transmembrane region" description="Helical" evidence="2">
    <location>
        <begin position="46"/>
        <end position="64"/>
    </location>
</feature>
<dbReference type="Proteomes" id="UP000245577">
    <property type="component" value="Unassembled WGS sequence"/>
</dbReference>
<evidence type="ECO:0000313" key="3">
    <source>
        <dbReference type="EMBL" id="PWB85686.1"/>
    </source>
</evidence>
<organism evidence="3 4">
    <name type="scientific">Methanobrevibacter woesei</name>
    <dbReference type="NCBI Taxonomy" id="190976"/>
    <lineage>
        <taxon>Archaea</taxon>
        <taxon>Methanobacteriati</taxon>
        <taxon>Methanobacteriota</taxon>
        <taxon>Methanomada group</taxon>
        <taxon>Methanobacteria</taxon>
        <taxon>Methanobacteriales</taxon>
        <taxon>Methanobacteriaceae</taxon>
        <taxon>Methanobrevibacter</taxon>
    </lineage>
</organism>
<keyword evidence="4" id="KW-1185">Reference proteome</keyword>
<comment type="caution">
    <text evidence="3">The sequence shown here is derived from an EMBL/GenBank/DDBJ whole genome shotgun (WGS) entry which is preliminary data.</text>
</comment>
<dbReference type="Pfam" id="PF01663">
    <property type="entry name" value="Phosphodiest"/>
    <property type="match status" value="1"/>
</dbReference>
<dbReference type="EMBL" id="MZGU01000004">
    <property type="protein sequence ID" value="PWB85686.1"/>
    <property type="molecule type" value="Genomic_DNA"/>
</dbReference>
<gene>
    <name evidence="3" type="ORF">MBBWO_05210</name>
</gene>
<protein>
    <recommendedName>
        <fullName evidence="5">Type I phosphodiesterase / nucleotide pyrophosphatase</fullName>
    </recommendedName>
</protein>
<dbReference type="RefSeq" id="WP_116669340.1">
    <property type="nucleotide sequence ID" value="NZ_MZGU01000004.1"/>
</dbReference>
<dbReference type="OrthoDB" id="82412at2157"/>
<feature type="transmembrane region" description="Helical" evidence="2">
    <location>
        <begin position="12"/>
        <end position="34"/>
    </location>
</feature>
<dbReference type="AlphaFoldDB" id="A0A2U1S6D9"/>
<sequence length="723" mass="82045">MTSKQTIKSWIITILDTIIIGIGNIAAVIAMSYICTDFILGPMYNAILIVAAVSIINFLIWPLIRKFVMPFLIYTFGIGMIIITCLIFYGVCHFIPGVSGGLAAVIQVPLVMALVTGIISSLINLDLDKSHIIGLKKQAIKKKRKSKKYPGLIMLEIDGLSASTLKKAIEKGYMPTVKQWLDDKSHKLTPWETDLSSQTSSSQAGILHGNNKDIVAFRWVEKENNNKIMVSSKFSHAKAIEERISDGNGLLADNGASRINMFSGDTDNVIFTSSKLRDIRKLYNFSWYAVFSSFYTFQRILILFIYDMLVEIKSQIMHKIRNIQPRLKRGLIYIGARGGANVFLREVATETLIGDLLIGEIDSAYATYTGYDEIAHHSGVEDDDVWSVLRSIDLQFFRLQKAVDIGDRDYEFVILSDHGQGKGATFKQRYGISFPNFVRSLIPEDMTIFSAMDSNLDHLKEIYSTEGRLENIKDKMDKLKNEQITESKTYNTLKDKYDESKTINNIKTRYGESLDFILNQKDNIIKNKYEDVLQYIKSHESLRYTVKKPEESELIVLGSGNLALIYFTQWNHRLTYEEIITLFPNIIPELVKHPGIGFILVDSKRHGPMVLGDEGVYYLDSDEIVGKNPIENFGKNVVKHLKRHNSFKHVPDILVNSFYDPETDEICAFEELIGSHGGLGGNQTKPFLIYPSQWEIPKEIVGGESIYKILKKEINKLKEDKNE</sequence>
<proteinExistence type="predicted"/>
<feature type="coiled-coil region" evidence="1">
    <location>
        <begin position="462"/>
        <end position="489"/>
    </location>
</feature>
<dbReference type="Gene3D" id="3.40.720.10">
    <property type="entry name" value="Alkaline Phosphatase, subunit A"/>
    <property type="match status" value="1"/>
</dbReference>
<feature type="transmembrane region" description="Helical" evidence="2">
    <location>
        <begin position="71"/>
        <end position="96"/>
    </location>
</feature>
<evidence type="ECO:0008006" key="5">
    <source>
        <dbReference type="Google" id="ProtNLM"/>
    </source>
</evidence>
<dbReference type="InterPro" id="IPR017850">
    <property type="entry name" value="Alkaline_phosphatase_core_sf"/>
</dbReference>
<feature type="transmembrane region" description="Helical" evidence="2">
    <location>
        <begin position="102"/>
        <end position="127"/>
    </location>
</feature>
<evidence type="ECO:0000313" key="4">
    <source>
        <dbReference type="Proteomes" id="UP000245577"/>
    </source>
</evidence>